<feature type="transmembrane region" description="Helical" evidence="6">
    <location>
        <begin position="256"/>
        <end position="274"/>
    </location>
</feature>
<evidence type="ECO:0000256" key="3">
    <source>
        <dbReference type="ARBA" id="ARBA00022692"/>
    </source>
</evidence>
<comment type="caution">
    <text evidence="7">The sequence shown here is derived from an EMBL/GenBank/DDBJ whole genome shotgun (WGS) entry which is preliminary data.</text>
</comment>
<comment type="similarity">
    <text evidence="2">Belongs to the autoinducer-2 exporter (AI-2E) (TC 2.A.86) family.</text>
</comment>
<evidence type="ECO:0000256" key="6">
    <source>
        <dbReference type="SAM" id="Phobius"/>
    </source>
</evidence>
<feature type="transmembrane region" description="Helical" evidence="6">
    <location>
        <begin position="225"/>
        <end position="249"/>
    </location>
</feature>
<reference evidence="7 8" key="1">
    <citation type="submission" date="2022-10" db="EMBL/GenBank/DDBJ databases">
        <title>Pararhodobacter sp. nov., isolated from marine algae.</title>
        <authorList>
            <person name="Choi B.J."/>
            <person name="Kim J.M."/>
            <person name="Lee J.K."/>
            <person name="Choi D.G."/>
            <person name="Jeon C.O."/>
        </authorList>
    </citation>
    <scope>NUCLEOTIDE SEQUENCE [LARGE SCALE GENOMIC DNA]</scope>
    <source>
        <strain evidence="7 8">ZQ420</strain>
    </source>
</reference>
<evidence type="ECO:0000256" key="5">
    <source>
        <dbReference type="ARBA" id="ARBA00023136"/>
    </source>
</evidence>
<dbReference type="EMBL" id="JAPDFL010000001">
    <property type="protein sequence ID" value="MCW1934478.1"/>
    <property type="molecule type" value="Genomic_DNA"/>
</dbReference>
<keyword evidence="5 6" id="KW-0472">Membrane</keyword>
<keyword evidence="8" id="KW-1185">Reference proteome</keyword>
<organism evidence="7 8">
    <name type="scientific">Pararhodobacter zhoushanensis</name>
    <dbReference type="NCBI Taxonomy" id="2479545"/>
    <lineage>
        <taxon>Bacteria</taxon>
        <taxon>Pseudomonadati</taxon>
        <taxon>Pseudomonadota</taxon>
        <taxon>Alphaproteobacteria</taxon>
        <taxon>Rhodobacterales</taxon>
        <taxon>Paracoccaceae</taxon>
        <taxon>Pararhodobacter</taxon>
    </lineage>
</organism>
<dbReference type="Proteomes" id="UP001208938">
    <property type="component" value="Unassembled WGS sequence"/>
</dbReference>
<dbReference type="InterPro" id="IPR002549">
    <property type="entry name" value="AI-2E-like"/>
</dbReference>
<sequence>MSAFLRQRWPETIIALLLVAAALREAEVVLAPLVLAFVTALVLAPAQNAFRRMGAPAAAAALATLFLALSVIAALMLIFRPWVADIIADWPQMVRELRSAGLDLRSKLTGLFNLQREVMEAIAPDSAGAESGGDGSDLPSLADAAWLAPQVMAQALLFLGGLFFFLLGKDRAYGWAEVAGFTRADFENAEARVAHYFGAVSLINAGLGLAVGLALTAYGLPGAPVWGMVVALANFVIYLGPAVVAGALLLAGTVSFDGFAVVVPAAIYLSINLIEAQFVTPMVVGQRLKLDPLLVFLSLTIWLWLWGPIGGIVAIPLVLWSQALWSAASQRLASDPSYS</sequence>
<evidence type="ECO:0000256" key="1">
    <source>
        <dbReference type="ARBA" id="ARBA00004141"/>
    </source>
</evidence>
<proteinExistence type="inferred from homology"/>
<feature type="transmembrane region" description="Helical" evidence="6">
    <location>
        <begin position="193"/>
        <end position="219"/>
    </location>
</feature>
<evidence type="ECO:0000256" key="4">
    <source>
        <dbReference type="ARBA" id="ARBA00022989"/>
    </source>
</evidence>
<feature type="transmembrane region" description="Helical" evidence="6">
    <location>
        <begin position="57"/>
        <end position="79"/>
    </location>
</feature>
<comment type="subcellular location">
    <subcellularLocation>
        <location evidence="1">Membrane</location>
        <topology evidence="1">Multi-pass membrane protein</topology>
    </subcellularLocation>
</comment>
<accession>A0ABT3H3W3</accession>
<dbReference type="PANTHER" id="PTHR21716">
    <property type="entry name" value="TRANSMEMBRANE PROTEIN"/>
    <property type="match status" value="1"/>
</dbReference>
<feature type="transmembrane region" description="Helical" evidence="6">
    <location>
        <begin position="146"/>
        <end position="167"/>
    </location>
</feature>
<protein>
    <submittedName>
        <fullName evidence="7">AI-2E family transporter</fullName>
    </submittedName>
</protein>
<evidence type="ECO:0000313" key="7">
    <source>
        <dbReference type="EMBL" id="MCW1934478.1"/>
    </source>
</evidence>
<evidence type="ECO:0000313" key="8">
    <source>
        <dbReference type="Proteomes" id="UP001208938"/>
    </source>
</evidence>
<dbReference type="Pfam" id="PF01594">
    <property type="entry name" value="AI-2E_transport"/>
    <property type="match status" value="1"/>
</dbReference>
<feature type="transmembrane region" description="Helical" evidence="6">
    <location>
        <begin position="294"/>
        <end position="320"/>
    </location>
</feature>
<keyword evidence="3 6" id="KW-0812">Transmembrane</keyword>
<dbReference type="RefSeq" id="WP_264507269.1">
    <property type="nucleotide sequence ID" value="NZ_JAPDFL010000001.1"/>
</dbReference>
<dbReference type="PANTHER" id="PTHR21716:SF16">
    <property type="entry name" value="BLL1467 PROTEIN"/>
    <property type="match status" value="1"/>
</dbReference>
<keyword evidence="4 6" id="KW-1133">Transmembrane helix</keyword>
<name>A0ABT3H3W3_9RHOB</name>
<evidence type="ECO:0000256" key="2">
    <source>
        <dbReference type="ARBA" id="ARBA00009773"/>
    </source>
</evidence>
<feature type="transmembrane region" description="Helical" evidence="6">
    <location>
        <begin position="34"/>
        <end position="50"/>
    </location>
</feature>
<gene>
    <name evidence="7" type="ORF">OKW52_20025</name>
</gene>